<keyword evidence="5" id="KW-0804">Transcription</keyword>
<evidence type="ECO:0000256" key="5">
    <source>
        <dbReference type="ARBA" id="ARBA00023163"/>
    </source>
</evidence>
<dbReference type="GO" id="GO:0005634">
    <property type="term" value="C:nucleus"/>
    <property type="evidence" value="ECO:0007669"/>
    <property type="project" value="UniProtKB-SubCell"/>
</dbReference>
<dbReference type="InterPro" id="IPR050815">
    <property type="entry name" value="TF_fung"/>
</dbReference>
<evidence type="ECO:0000256" key="2">
    <source>
        <dbReference type="ARBA" id="ARBA00022723"/>
    </source>
</evidence>
<dbReference type="eggNOG" id="ENOG502RUYH">
    <property type="taxonomic scope" value="Eukaryota"/>
</dbReference>
<dbReference type="EMBL" id="DS989823">
    <property type="protein sequence ID" value="EFQ99791.1"/>
    <property type="molecule type" value="Genomic_DNA"/>
</dbReference>
<dbReference type="Gene3D" id="4.10.240.10">
    <property type="entry name" value="Zn(2)-C6 fungal-type DNA-binding domain"/>
    <property type="match status" value="1"/>
</dbReference>
<dbReference type="GO" id="GO:0008270">
    <property type="term" value="F:zinc ion binding"/>
    <property type="evidence" value="ECO:0007669"/>
    <property type="project" value="InterPro"/>
</dbReference>
<keyword evidence="4" id="KW-0238">DNA-binding</keyword>
<dbReference type="OMA" id="HLEMAET"/>
<accession>E4UP65</accession>
<dbReference type="InterPro" id="IPR001138">
    <property type="entry name" value="Zn2Cys6_DnaBD"/>
</dbReference>
<feature type="domain" description="Zn(2)-C6 fungal-type" evidence="7">
    <location>
        <begin position="26"/>
        <end position="59"/>
    </location>
</feature>
<organism evidence="9">
    <name type="scientific">Arthroderma gypseum (strain ATCC MYA-4604 / CBS 118893)</name>
    <name type="common">Microsporum gypseum</name>
    <dbReference type="NCBI Taxonomy" id="535722"/>
    <lineage>
        <taxon>Eukaryota</taxon>
        <taxon>Fungi</taxon>
        <taxon>Dikarya</taxon>
        <taxon>Ascomycota</taxon>
        <taxon>Pezizomycotina</taxon>
        <taxon>Eurotiomycetes</taxon>
        <taxon>Eurotiomycetidae</taxon>
        <taxon>Onygenales</taxon>
        <taxon>Arthrodermataceae</taxon>
        <taxon>Nannizzia</taxon>
    </lineage>
</organism>
<dbReference type="GO" id="GO:0003677">
    <property type="term" value="F:DNA binding"/>
    <property type="evidence" value="ECO:0007669"/>
    <property type="project" value="UniProtKB-KW"/>
</dbReference>
<dbReference type="PROSITE" id="PS50048">
    <property type="entry name" value="ZN2_CY6_FUNGAL_2"/>
    <property type="match status" value="1"/>
</dbReference>
<name>E4UP65_ARTGP</name>
<evidence type="ECO:0000313" key="9">
    <source>
        <dbReference type="Proteomes" id="UP000002669"/>
    </source>
</evidence>
<protein>
    <recommendedName>
        <fullName evidence="7">Zn(2)-C6 fungal-type domain-containing protein</fullName>
    </recommendedName>
</protein>
<dbReference type="PANTHER" id="PTHR47338:SF10">
    <property type="entry name" value="TRANSCRIPTION FACTOR DOMAIN-CONTAINING PROTEIN-RELATED"/>
    <property type="match status" value="1"/>
</dbReference>
<dbReference type="PANTHER" id="PTHR47338">
    <property type="entry name" value="ZN(II)2CYS6 TRANSCRIPTION FACTOR (EUROFUNG)-RELATED"/>
    <property type="match status" value="1"/>
</dbReference>
<dbReference type="SUPFAM" id="SSF57701">
    <property type="entry name" value="Zn2/Cys6 DNA-binding domain"/>
    <property type="match status" value="1"/>
</dbReference>
<dbReference type="InterPro" id="IPR036864">
    <property type="entry name" value="Zn2-C6_fun-type_DNA-bd_sf"/>
</dbReference>
<dbReference type="VEuPathDB" id="FungiDB:MGYG_02803"/>
<comment type="subcellular location">
    <subcellularLocation>
        <location evidence="1">Nucleus</location>
    </subcellularLocation>
</comment>
<gene>
    <name evidence="8" type="ORF">MGYG_02803</name>
</gene>
<evidence type="ECO:0000313" key="8">
    <source>
        <dbReference type="EMBL" id="EFQ99791.1"/>
    </source>
</evidence>
<dbReference type="CDD" id="cd00067">
    <property type="entry name" value="GAL4"/>
    <property type="match status" value="1"/>
</dbReference>
<reference evidence="9" key="1">
    <citation type="journal article" date="2012" name="MBio">
        <title>Comparative genome analysis of Trichophyton rubrum and related dermatophytes reveals candidate genes involved in infection.</title>
        <authorList>
            <person name="Martinez D.A."/>
            <person name="Oliver B.G."/>
            <person name="Graeser Y."/>
            <person name="Goldberg J.M."/>
            <person name="Li W."/>
            <person name="Martinez-Rossi N.M."/>
            <person name="Monod M."/>
            <person name="Shelest E."/>
            <person name="Barton R.C."/>
            <person name="Birch E."/>
            <person name="Brakhage A.A."/>
            <person name="Chen Z."/>
            <person name="Gurr S.J."/>
            <person name="Heiman D."/>
            <person name="Heitman J."/>
            <person name="Kosti I."/>
            <person name="Rossi A."/>
            <person name="Saif S."/>
            <person name="Samalova M."/>
            <person name="Saunders C.W."/>
            <person name="Shea T."/>
            <person name="Summerbell R.C."/>
            <person name="Xu J."/>
            <person name="Young S."/>
            <person name="Zeng Q."/>
            <person name="Birren B.W."/>
            <person name="Cuomo C.A."/>
            <person name="White T.C."/>
        </authorList>
    </citation>
    <scope>NUCLEOTIDE SEQUENCE [LARGE SCALE GENOMIC DNA]</scope>
    <source>
        <strain evidence="9">ATCC MYA-4604 / CBS 118893</strain>
    </source>
</reference>
<dbReference type="OrthoDB" id="4356994at2759"/>
<keyword evidence="3" id="KW-0805">Transcription regulation</keyword>
<evidence type="ECO:0000256" key="1">
    <source>
        <dbReference type="ARBA" id="ARBA00004123"/>
    </source>
</evidence>
<dbReference type="RefSeq" id="XP_003175274.1">
    <property type="nucleotide sequence ID" value="XM_003175226.1"/>
</dbReference>
<evidence type="ECO:0000256" key="3">
    <source>
        <dbReference type="ARBA" id="ARBA00023015"/>
    </source>
</evidence>
<dbReference type="SMART" id="SM00066">
    <property type="entry name" value="GAL4"/>
    <property type="match status" value="1"/>
</dbReference>
<proteinExistence type="predicted"/>
<evidence type="ECO:0000259" key="7">
    <source>
        <dbReference type="PROSITE" id="PS50048"/>
    </source>
</evidence>
<dbReference type="Pfam" id="PF00172">
    <property type="entry name" value="Zn_clus"/>
    <property type="match status" value="1"/>
</dbReference>
<evidence type="ECO:0000256" key="4">
    <source>
        <dbReference type="ARBA" id="ARBA00023125"/>
    </source>
</evidence>
<dbReference type="CDD" id="cd12148">
    <property type="entry name" value="fungal_TF_MHR"/>
    <property type="match status" value="1"/>
</dbReference>
<keyword evidence="2" id="KW-0479">Metal-binding</keyword>
<dbReference type="InParanoid" id="E4UP65"/>
<dbReference type="STRING" id="535722.E4UP65"/>
<dbReference type="AlphaFoldDB" id="E4UP65"/>
<sequence>MSSDGTETSTNYPLPQFSVSHSRRTTCDMCRERKVRCDRGKPECGRCKKTLKEGQKCTYPSAGGEAAKFSSALRNLHARLAHAESKLQERGISFSKESEIGPRLEFSNLPHELSNDVDVGDIPLDFGSWEGAAIDFDSIDGIFDDTVRESLGLQGDFSAALNPSLPELKAGPPSTTSVTASRCPNPGILLNVGHISEETMQSLFEAYYHVVQKHLQLVDQMKTLQSTLSTDTHQGQALRYAVGMAGAGTFENPADLQQQCYVAARFHLEMAETQTDSSSLFSLETVQALILVARFEFTHGREAAALITAARLSRLIGLLGYDRLGVSDTRTDKGGILSPVRLEEMKRTFWTGFLLKCHATTRCPGTAPIVVDEIHTVLPSKLTTTESDHGIFIREAGTQSAIENLQPFSLLVLAMNLLASTHQHQRMTEANVARTGAQDYNFCLTHERIDTKINIILNCISSFILLKGPDTEICVLTLVIVLGVRIALYNAAIVNVQKASFLGPIVGESEKIGISAANAMCDVLLEADVLGARQAPIYKEMSLFIMPPLSLAASIQLRVLESWKRGTGLNTYNTNREIRLSLKTIFNAMNTFKGSTTHYEPQITKCREFLDSIQFGERFNSELGVPVYGNRGG</sequence>
<keyword evidence="9" id="KW-1185">Reference proteome</keyword>
<dbReference type="GO" id="GO:0000981">
    <property type="term" value="F:DNA-binding transcription factor activity, RNA polymerase II-specific"/>
    <property type="evidence" value="ECO:0007669"/>
    <property type="project" value="InterPro"/>
</dbReference>
<dbReference type="HOGENOM" id="CLU_020226_0_0_1"/>
<dbReference type="Proteomes" id="UP000002669">
    <property type="component" value="Unassembled WGS sequence"/>
</dbReference>
<keyword evidence="6" id="KW-0539">Nucleus</keyword>
<dbReference type="GeneID" id="10030581"/>
<evidence type="ECO:0000256" key="6">
    <source>
        <dbReference type="ARBA" id="ARBA00023242"/>
    </source>
</evidence>